<reference evidence="17" key="2">
    <citation type="submission" date="2020-09" db="EMBL/GenBank/DDBJ databases">
        <authorList>
            <person name="Sun Q."/>
            <person name="Ohkuma M."/>
        </authorList>
    </citation>
    <scope>NUCLEOTIDE SEQUENCE</scope>
    <source>
        <strain evidence="17">JCM 11219</strain>
    </source>
</reference>
<keyword evidence="5 15" id="KW-0547">Nucleotide-binding</keyword>
<dbReference type="InterPro" id="IPR032672">
    <property type="entry name" value="TmcA/NAT10/Kre33"/>
</dbReference>
<organism evidence="17 18">
    <name type="scientific">Vulcanisaeta souniana JCM 11219</name>
    <dbReference type="NCBI Taxonomy" id="1293586"/>
    <lineage>
        <taxon>Archaea</taxon>
        <taxon>Thermoproteota</taxon>
        <taxon>Thermoprotei</taxon>
        <taxon>Thermoproteales</taxon>
        <taxon>Thermoproteaceae</taxon>
        <taxon>Vulcanisaeta</taxon>
    </lineage>
</organism>
<dbReference type="Pfam" id="PF13718">
    <property type="entry name" value="GNAT_acetyltr_2"/>
    <property type="match status" value="1"/>
</dbReference>
<dbReference type="CDD" id="cd04301">
    <property type="entry name" value="NAT_SF"/>
    <property type="match status" value="1"/>
</dbReference>
<feature type="binding site" evidence="15">
    <location>
        <position position="412"/>
    </location>
    <ligand>
        <name>ATP</name>
        <dbReference type="ChEBI" id="CHEBI:30616"/>
    </ligand>
</feature>
<sequence length="803" mass="91824">MGMGWSDLLRELVKEGLSSNHRRLIVLVGINEEKLARYAADSLRVFSSLVKGARGLYMYQPEYADAQRRMSRFKGFINGVPVVIDYKPYKETDKLLGTTVDFTILDLVNDLKPNDVGRLGGIVRGGGIYVFMIPPLSEWVKQLTKFQQSILVPQYGPDHVRHFLKVRFWNKLMNMNKALAINVDSDEVVKEPVLGNVQPWKPKEIVIPEKARFSRAIYELAKTQDQVEALRAMEVLMERPPRGKKVNVVLIADRGRGKSAIIGLALAALAHRLRKVKGRVRLAVTAMNPSNVSTLMEFVVKGLKALNYDVDLSYWGSDVVSVKVGVSIFIDYIRPYDMLSEEGRDIVVVDEAAMIPLPVLYGIHGRFSRVIYASTIHGYEGAGRGFSLRFLKFLREDRDTRVIEYELKEPIRYALGDPVEHWLFDTLLLDAEPAKITNEDYDLINKRGFNYVIPDLKEFFLTNEDQLRQFFGIYVQAHYRNEPDDLGMMMDAPHHFIRALSLNNGKIVVSVELAEEGGINDELIDLVVRGLKLPGNILPDRIIKYWGLTEFAKLRGWRIIRIATHPELQDKGLGTEMLRKIEEEARERGIDWIGVGFGVNAKLLNFWIRNGYMPVHISPERNPISGEYSVLLAKPINEAAGDTIIYANKEFRLRLLNSLQGPFHDMEPDVVRMLLTDWGQPLDPSYSPRLTDAQVRRLVAYSWGPMTYENTTDAITELVRTYYLRKGADSIELPLFYEEVIICKVLQARPWKEAARVLGLRKSTLMLLLREVVKLLIQYYIKYTEIPEFMISVTKSQRKGQSR</sequence>
<evidence type="ECO:0000256" key="7">
    <source>
        <dbReference type="ARBA" id="ARBA00022884"/>
    </source>
</evidence>
<comment type="subcellular location">
    <subcellularLocation>
        <location evidence="15">Cytoplasm</location>
    </subcellularLocation>
</comment>
<dbReference type="GO" id="GO:1990883">
    <property type="term" value="F:18S rRNA cytidine N-acetyltransferase activity"/>
    <property type="evidence" value="ECO:0007669"/>
    <property type="project" value="TreeGrafter"/>
</dbReference>
<dbReference type="GO" id="GO:0000049">
    <property type="term" value="F:tRNA binding"/>
    <property type="evidence" value="ECO:0007669"/>
    <property type="project" value="UniProtKB-UniRule"/>
</dbReference>
<dbReference type="EMBL" id="BMNM01000001">
    <property type="protein sequence ID" value="GGI68812.1"/>
    <property type="molecule type" value="Genomic_DNA"/>
</dbReference>
<dbReference type="GO" id="GO:0005737">
    <property type="term" value="C:cytoplasm"/>
    <property type="evidence" value="ECO:0007669"/>
    <property type="project" value="UniProtKB-SubCell"/>
</dbReference>
<evidence type="ECO:0000256" key="10">
    <source>
        <dbReference type="ARBA" id="ARBA00049889"/>
    </source>
</evidence>
<evidence type="ECO:0000313" key="17">
    <source>
        <dbReference type="EMBL" id="GGI68812.1"/>
    </source>
</evidence>
<dbReference type="HAMAP" id="MF_01886">
    <property type="entry name" value="tRNA_acetyltr_TmcA"/>
    <property type="match status" value="1"/>
</dbReference>
<protein>
    <recommendedName>
        <fullName evidence="15">tRNA(Met) cytidine acetyltransferase TmcA</fullName>
        <ecNumber evidence="15">2.3.1.193</ecNumber>
    </recommendedName>
</protein>
<dbReference type="SUPFAM" id="SSF55729">
    <property type="entry name" value="Acyl-CoA N-acyltransferases (Nat)"/>
    <property type="match status" value="1"/>
</dbReference>
<dbReference type="InterPro" id="IPR007807">
    <property type="entry name" value="TcmA/NAT10_helicase"/>
</dbReference>
<dbReference type="PANTHER" id="PTHR10925:SF5">
    <property type="entry name" value="RNA CYTIDINE ACETYLTRANSFERASE"/>
    <property type="match status" value="1"/>
</dbReference>
<keyword evidence="7 15" id="KW-0694">RNA-binding</keyword>
<dbReference type="Pfam" id="PF05127">
    <property type="entry name" value="NAT10_TcmA_helicase"/>
    <property type="match status" value="1"/>
</dbReference>
<dbReference type="GO" id="GO:0051392">
    <property type="term" value="F:tRNA cytidine N4-acetyltransferase activity"/>
    <property type="evidence" value="ECO:0007669"/>
    <property type="project" value="UniProtKB-UniRule"/>
</dbReference>
<evidence type="ECO:0000256" key="12">
    <source>
        <dbReference type="ARBA" id="ARBA00052598"/>
    </source>
</evidence>
<keyword evidence="3 15" id="KW-0808">Transferase</keyword>
<comment type="function">
    <text evidence="14">Catalyzes the formation of 41 N(4)-acetylcytidine (ac(4)C) sites in RNA, almost always on the middle C of a CCG motif. Modifications are found mostly in tRNA, with small amounts found in rRNA and mRNA.</text>
</comment>
<accession>A0A830E6U2</accession>
<dbReference type="GO" id="GO:0002101">
    <property type="term" value="P:tRNA wobble cytosine modification"/>
    <property type="evidence" value="ECO:0007669"/>
    <property type="project" value="UniProtKB-UniRule"/>
</dbReference>
<comment type="similarity">
    <text evidence="15">Belongs to the TmcA family.</text>
</comment>
<keyword evidence="1 15" id="KW-0963">Cytoplasm</keyword>
<proteinExistence type="inferred from homology"/>
<feature type="binding site" evidence="15">
    <location>
        <begin position="562"/>
        <end position="564"/>
    </location>
    <ligand>
        <name>acetyl-CoA</name>
        <dbReference type="ChEBI" id="CHEBI:57288"/>
    </ligand>
</feature>
<comment type="function">
    <text evidence="13 15">Catalyzes the formation of N(4)-acetylcytidine (ac(4)C) at the wobble position of tRNA(Met), by using acetyl-CoA as an acetyl donor and ATP (or GTP).</text>
</comment>
<evidence type="ECO:0000259" key="16">
    <source>
        <dbReference type="PROSITE" id="PS51186"/>
    </source>
</evidence>
<dbReference type="Gene3D" id="3.40.50.300">
    <property type="entry name" value="P-loop containing nucleotide triphosphate hydrolases"/>
    <property type="match status" value="1"/>
</dbReference>
<comment type="catalytic activity">
    <reaction evidence="11">
        <text>a cytidine in mRNA + acetyl-CoA + ATP + H2O = an N(4)-acetylcytidine in mRNA + ADP + phosphate + CoA + H(+)</text>
        <dbReference type="Rhea" id="RHEA:58480"/>
        <dbReference type="Rhea" id="RHEA-COMP:15145"/>
        <dbReference type="Rhea" id="RHEA-COMP:15146"/>
        <dbReference type="ChEBI" id="CHEBI:15377"/>
        <dbReference type="ChEBI" id="CHEBI:15378"/>
        <dbReference type="ChEBI" id="CHEBI:30616"/>
        <dbReference type="ChEBI" id="CHEBI:43474"/>
        <dbReference type="ChEBI" id="CHEBI:57287"/>
        <dbReference type="ChEBI" id="CHEBI:57288"/>
        <dbReference type="ChEBI" id="CHEBI:74900"/>
        <dbReference type="ChEBI" id="CHEBI:82748"/>
        <dbReference type="ChEBI" id="CHEBI:456216"/>
    </reaction>
</comment>
<dbReference type="Proteomes" id="UP000657075">
    <property type="component" value="Unassembled WGS sequence"/>
</dbReference>
<name>A0A830E6U2_9CREN</name>
<dbReference type="Pfam" id="PF08351">
    <property type="entry name" value="TmcA_N"/>
    <property type="match status" value="1"/>
</dbReference>
<dbReference type="Gene3D" id="3.40.630.30">
    <property type="match status" value="1"/>
</dbReference>
<evidence type="ECO:0000256" key="9">
    <source>
        <dbReference type="ARBA" id="ARBA00049883"/>
    </source>
</evidence>
<evidence type="ECO:0000256" key="8">
    <source>
        <dbReference type="ARBA" id="ARBA00023315"/>
    </source>
</evidence>
<evidence type="ECO:0000256" key="2">
    <source>
        <dbReference type="ARBA" id="ARBA00022555"/>
    </source>
</evidence>
<feature type="binding site" evidence="15">
    <location>
        <position position="226"/>
    </location>
    <ligand>
        <name>ATP</name>
        <dbReference type="ChEBI" id="CHEBI:30616"/>
    </ligand>
</feature>
<keyword evidence="6 15" id="KW-0067">ATP-binding</keyword>
<comment type="caution">
    <text evidence="15">Lacks conserved residue(s) required for the propagation of feature annotation.</text>
</comment>
<evidence type="ECO:0000256" key="11">
    <source>
        <dbReference type="ARBA" id="ARBA00049914"/>
    </source>
</evidence>
<comment type="catalytic activity">
    <reaction evidence="9">
        <text>a cytidine in tRNA + acetyl-CoA + ATP + H2O = an N(4)-acetylcytidine in tRNA + ADP + phosphate + CoA + H(+)</text>
        <dbReference type="Rhea" id="RHEA:53876"/>
        <dbReference type="Rhea" id="RHEA-COMP:13670"/>
        <dbReference type="Rhea" id="RHEA-COMP:13671"/>
        <dbReference type="ChEBI" id="CHEBI:15377"/>
        <dbReference type="ChEBI" id="CHEBI:15378"/>
        <dbReference type="ChEBI" id="CHEBI:30616"/>
        <dbReference type="ChEBI" id="CHEBI:43474"/>
        <dbReference type="ChEBI" id="CHEBI:57287"/>
        <dbReference type="ChEBI" id="CHEBI:57288"/>
        <dbReference type="ChEBI" id="CHEBI:74900"/>
        <dbReference type="ChEBI" id="CHEBI:82748"/>
        <dbReference type="ChEBI" id="CHEBI:456216"/>
    </reaction>
</comment>
<dbReference type="InterPro" id="IPR013562">
    <property type="entry name" value="TmcA/NAT10_N"/>
</dbReference>
<dbReference type="FunFam" id="3.40.630.30:FF:000140">
    <property type="entry name" value="tRNA(Met) cytidine acetyltransferase TmcA"/>
    <property type="match status" value="1"/>
</dbReference>
<evidence type="ECO:0000313" key="18">
    <source>
        <dbReference type="Proteomes" id="UP000657075"/>
    </source>
</evidence>
<keyword evidence="8 15" id="KW-0012">Acyltransferase</keyword>
<feature type="binding site" evidence="15">
    <location>
        <position position="609"/>
    </location>
    <ligand>
        <name>acetyl-CoA</name>
        <dbReference type="ChEBI" id="CHEBI:57288"/>
    </ligand>
</feature>
<gene>
    <name evidence="15" type="primary">tmcA</name>
    <name evidence="17" type="ORF">GCM10007112_02240</name>
</gene>
<dbReference type="AlphaFoldDB" id="A0A830E6U2"/>
<dbReference type="FunFam" id="3.40.50.300:FF:002218">
    <property type="entry name" value="tRNA(Met) cytidine acetyltransferase TmcA"/>
    <property type="match status" value="1"/>
</dbReference>
<evidence type="ECO:0000256" key="4">
    <source>
        <dbReference type="ARBA" id="ARBA00022694"/>
    </source>
</evidence>
<dbReference type="EC" id="2.3.1.193" evidence="15"/>
<comment type="catalytic activity">
    <reaction evidence="12 15">
        <text>cytidine(34) in elongator tRNA(Met) + acetyl-CoA + ATP + H2O = N(4)-acetylcytidine(34) in elongator tRNA(Met) + ADP + phosphate + CoA + H(+)</text>
        <dbReference type="Rhea" id="RHEA:43788"/>
        <dbReference type="Rhea" id="RHEA-COMP:10693"/>
        <dbReference type="Rhea" id="RHEA-COMP:10694"/>
        <dbReference type="ChEBI" id="CHEBI:15377"/>
        <dbReference type="ChEBI" id="CHEBI:15378"/>
        <dbReference type="ChEBI" id="CHEBI:30616"/>
        <dbReference type="ChEBI" id="CHEBI:43474"/>
        <dbReference type="ChEBI" id="CHEBI:57287"/>
        <dbReference type="ChEBI" id="CHEBI:57288"/>
        <dbReference type="ChEBI" id="CHEBI:74900"/>
        <dbReference type="ChEBI" id="CHEBI:82748"/>
        <dbReference type="ChEBI" id="CHEBI:456216"/>
        <dbReference type="EC" id="2.3.1.193"/>
    </reaction>
</comment>
<dbReference type="InterPro" id="IPR024914">
    <property type="entry name" value="tRNA_acetyltr_TmcA"/>
</dbReference>
<dbReference type="Gene3D" id="3.40.50.11040">
    <property type="match status" value="1"/>
</dbReference>
<evidence type="ECO:0000256" key="1">
    <source>
        <dbReference type="ARBA" id="ARBA00022490"/>
    </source>
</evidence>
<evidence type="ECO:0000256" key="15">
    <source>
        <dbReference type="HAMAP-Rule" id="MF_01886"/>
    </source>
</evidence>
<keyword evidence="2 15" id="KW-0820">tRNA-binding</keyword>
<dbReference type="PROSITE" id="PS51186">
    <property type="entry name" value="GNAT"/>
    <property type="match status" value="1"/>
</dbReference>
<reference evidence="17" key="1">
    <citation type="journal article" date="2014" name="Int. J. Syst. Evol. Microbiol.">
        <title>Complete genome sequence of Corynebacterium casei LMG S-19264T (=DSM 44701T), isolated from a smear-ripened cheese.</title>
        <authorList>
            <consortium name="US DOE Joint Genome Institute (JGI-PGF)"/>
            <person name="Walter F."/>
            <person name="Albersmeier A."/>
            <person name="Kalinowski J."/>
            <person name="Ruckert C."/>
        </authorList>
    </citation>
    <scope>NUCLEOTIDE SEQUENCE</scope>
    <source>
        <strain evidence="17">JCM 11219</strain>
    </source>
</reference>
<dbReference type="PANTHER" id="PTHR10925">
    <property type="entry name" value="N-ACETYLTRANSFERASE 10"/>
    <property type="match status" value="1"/>
</dbReference>
<dbReference type="InterPro" id="IPR016181">
    <property type="entry name" value="Acyl_CoA_acyltransferase"/>
</dbReference>
<dbReference type="InterPro" id="IPR000182">
    <property type="entry name" value="GNAT_dom"/>
</dbReference>
<dbReference type="GO" id="GO:0051391">
    <property type="term" value="P:tRNA acetylation"/>
    <property type="evidence" value="ECO:0007669"/>
    <property type="project" value="UniProtKB-UniRule"/>
</dbReference>
<keyword evidence="4 15" id="KW-0819">tRNA processing</keyword>
<dbReference type="InterPro" id="IPR027417">
    <property type="entry name" value="P-loop_NTPase"/>
</dbReference>
<evidence type="ECO:0000256" key="3">
    <source>
        <dbReference type="ARBA" id="ARBA00022679"/>
    </source>
</evidence>
<comment type="caution">
    <text evidence="17">The sequence shown here is derived from an EMBL/GenBank/DDBJ whole genome shotgun (WGS) entry which is preliminary data.</text>
</comment>
<dbReference type="SUPFAM" id="SSF52540">
    <property type="entry name" value="P-loop containing nucleoside triphosphate hydrolases"/>
    <property type="match status" value="1"/>
</dbReference>
<dbReference type="GO" id="GO:0005524">
    <property type="term" value="F:ATP binding"/>
    <property type="evidence" value="ECO:0007669"/>
    <property type="project" value="UniProtKB-UniRule"/>
</dbReference>
<evidence type="ECO:0000256" key="6">
    <source>
        <dbReference type="ARBA" id="ARBA00022840"/>
    </source>
</evidence>
<evidence type="ECO:0000256" key="14">
    <source>
        <dbReference type="ARBA" id="ARBA00056795"/>
    </source>
</evidence>
<comment type="catalytic activity">
    <reaction evidence="10">
        <text>a cytidine in RNA + acetyl-CoA + ATP + H2O = an N(4)-acetylcytidine in RNA + ADP + phosphate + CoA + H(+)</text>
        <dbReference type="Rhea" id="RHEA:82211"/>
        <dbReference type="Rhea" id="RHEA-COMP:15704"/>
        <dbReference type="Rhea" id="RHEA-COMP:19834"/>
        <dbReference type="ChEBI" id="CHEBI:15377"/>
        <dbReference type="ChEBI" id="CHEBI:15378"/>
        <dbReference type="ChEBI" id="CHEBI:30616"/>
        <dbReference type="ChEBI" id="CHEBI:43474"/>
        <dbReference type="ChEBI" id="CHEBI:57287"/>
        <dbReference type="ChEBI" id="CHEBI:57288"/>
        <dbReference type="ChEBI" id="CHEBI:74900"/>
        <dbReference type="ChEBI" id="CHEBI:82748"/>
        <dbReference type="ChEBI" id="CHEBI:456216"/>
    </reaction>
</comment>
<evidence type="ECO:0000256" key="13">
    <source>
        <dbReference type="ARBA" id="ARBA00054687"/>
    </source>
</evidence>
<evidence type="ECO:0000256" key="5">
    <source>
        <dbReference type="ARBA" id="ARBA00022741"/>
    </source>
</evidence>
<dbReference type="GO" id="GO:1904812">
    <property type="term" value="P:rRNA acetylation involved in maturation of SSU-rRNA"/>
    <property type="evidence" value="ECO:0007669"/>
    <property type="project" value="TreeGrafter"/>
</dbReference>
<feature type="domain" description="N-acetyltransferase" evidence="16">
    <location>
        <begin position="451"/>
        <end position="637"/>
    </location>
</feature>